<feature type="region of interest" description="Disordered" evidence="1">
    <location>
        <begin position="1"/>
        <end position="254"/>
    </location>
</feature>
<organism evidence="2 3">
    <name type="scientific">Lasiodiplodia theobromae</name>
    <dbReference type="NCBI Taxonomy" id="45133"/>
    <lineage>
        <taxon>Eukaryota</taxon>
        <taxon>Fungi</taxon>
        <taxon>Dikarya</taxon>
        <taxon>Ascomycota</taxon>
        <taxon>Pezizomycotina</taxon>
        <taxon>Dothideomycetes</taxon>
        <taxon>Dothideomycetes incertae sedis</taxon>
        <taxon>Botryosphaeriales</taxon>
        <taxon>Botryosphaeriaceae</taxon>
        <taxon>Lasiodiplodia</taxon>
    </lineage>
</organism>
<feature type="compositionally biased region" description="Polar residues" evidence="1">
    <location>
        <begin position="116"/>
        <end position="151"/>
    </location>
</feature>
<feature type="compositionally biased region" description="Basic and acidic residues" evidence="1">
    <location>
        <begin position="8"/>
        <end position="31"/>
    </location>
</feature>
<accession>A0A5N5CU26</accession>
<evidence type="ECO:0000313" key="3">
    <source>
        <dbReference type="Proteomes" id="UP000325902"/>
    </source>
</evidence>
<gene>
    <name evidence="2" type="ORF">DBV05_g12462</name>
</gene>
<dbReference type="AlphaFoldDB" id="A0A5N5CU26"/>
<name>A0A5N5CU26_9PEZI</name>
<dbReference type="EMBL" id="VCHE01000261">
    <property type="protein sequence ID" value="KAB2568860.1"/>
    <property type="molecule type" value="Genomic_DNA"/>
</dbReference>
<protein>
    <submittedName>
        <fullName evidence="2">Uncharacterized protein</fullName>
    </submittedName>
</protein>
<sequence>MDSSYRNGNEESSRRVDNSSSRRIDNDDSDRSLSPARDIPTPSDPGIQEINERYRDRPPPGPSPSSPQFVDALDSPTAESPRRTTGTQRRRAQSGPGNTGSQAAEAVPSASHAEENVTSGTQGGILNTASSAVRSLFGSQAADSARQSNGRGNEDREPPTQNNIGADTGAAADRPLYQDISAQAQTASMGPSPPTTGGTSQTFNDRGPPASTQNADVPMQDAPPIRNANRPARQDREAAGTDGDQPPPPVRRGYREGWACDDGMWKQVVAYRLRGSGHQVMLKERAPNRQYWKYEWVAAHRVGGAAVVNGYIAHMRSSGVDEVETFRTGSIDLLREMTDDDYEGIIGIAPVRRYQHNEFGWRRMPAQDVQVKFRGQRDPVWYPKSEIARQFGREVIEGDIADFWQRSGIDPPVMNPPDLIGPRQTNGAWRNTRNQTALSPSEPEAQISRRPTPQQAQQQYTHQQDQQQVQNLAQTRRERSGIVNRIAVSRRGILTPEHTPAPERPSDLEQTPSADAEFQTLQNILRRRPELLGRVRNMGL</sequence>
<evidence type="ECO:0000256" key="1">
    <source>
        <dbReference type="SAM" id="MobiDB-lite"/>
    </source>
</evidence>
<evidence type="ECO:0000313" key="2">
    <source>
        <dbReference type="EMBL" id="KAB2568860.1"/>
    </source>
</evidence>
<feature type="region of interest" description="Disordered" evidence="1">
    <location>
        <begin position="407"/>
        <end position="513"/>
    </location>
</feature>
<reference evidence="2 3" key="1">
    <citation type="journal article" date="2019" name="Sci. Rep.">
        <title>A multi-omics analysis of the grapevine pathogen Lasiodiplodia theobromae reveals that temperature affects the expression of virulence- and pathogenicity-related genes.</title>
        <authorList>
            <person name="Felix C."/>
            <person name="Meneses R."/>
            <person name="Goncalves M.F.M."/>
            <person name="Tilleman L."/>
            <person name="Duarte A.S."/>
            <person name="Jorrin-Novo J.V."/>
            <person name="Van de Peer Y."/>
            <person name="Deforce D."/>
            <person name="Van Nieuwerburgh F."/>
            <person name="Esteves A.C."/>
            <person name="Alves A."/>
        </authorList>
    </citation>
    <scope>NUCLEOTIDE SEQUENCE [LARGE SCALE GENOMIC DNA]</scope>
    <source>
        <strain evidence="2 3">LA-SOL3</strain>
    </source>
</reference>
<proteinExistence type="predicted"/>
<comment type="caution">
    <text evidence="2">The sequence shown here is derived from an EMBL/GenBank/DDBJ whole genome shotgun (WGS) entry which is preliminary data.</text>
</comment>
<feature type="compositionally biased region" description="Polar residues" evidence="1">
    <location>
        <begin position="423"/>
        <end position="439"/>
    </location>
</feature>
<keyword evidence="3" id="KW-1185">Reference proteome</keyword>
<feature type="compositionally biased region" description="Low complexity" evidence="1">
    <location>
        <begin position="454"/>
        <end position="474"/>
    </location>
</feature>
<dbReference type="Proteomes" id="UP000325902">
    <property type="component" value="Unassembled WGS sequence"/>
</dbReference>